<dbReference type="PROSITE" id="PS50059">
    <property type="entry name" value="FKBP_PPIASE"/>
    <property type="match status" value="1"/>
</dbReference>
<dbReference type="GO" id="GO:0016853">
    <property type="term" value="F:isomerase activity"/>
    <property type="evidence" value="ECO:0007669"/>
    <property type="project" value="UniProtKB-KW"/>
</dbReference>
<protein>
    <recommendedName>
        <fullName evidence="6">Peptidyl-prolyl cis-trans isomerase</fullName>
        <ecNumber evidence="6">5.2.1.8</ecNumber>
    </recommendedName>
</protein>
<dbReference type="EC" id="5.2.1.8" evidence="6"/>
<evidence type="ECO:0000256" key="5">
    <source>
        <dbReference type="PROSITE-ProRule" id="PRU00277"/>
    </source>
</evidence>
<dbReference type="EMBL" id="BAABBW010000006">
    <property type="protein sequence ID" value="GAA4180869.1"/>
    <property type="molecule type" value="Genomic_DNA"/>
</dbReference>
<evidence type="ECO:0000256" key="1">
    <source>
        <dbReference type="ARBA" id="ARBA00000971"/>
    </source>
</evidence>
<organism evidence="8 9">
    <name type="scientific">Gryllotalpicola koreensis</name>
    <dbReference type="NCBI Taxonomy" id="993086"/>
    <lineage>
        <taxon>Bacteria</taxon>
        <taxon>Bacillati</taxon>
        <taxon>Actinomycetota</taxon>
        <taxon>Actinomycetes</taxon>
        <taxon>Micrococcales</taxon>
        <taxon>Microbacteriaceae</taxon>
        <taxon>Gryllotalpicola</taxon>
    </lineage>
</organism>
<keyword evidence="3 5" id="KW-0697">Rotamase</keyword>
<dbReference type="InterPro" id="IPR046357">
    <property type="entry name" value="PPIase_dom_sf"/>
</dbReference>
<dbReference type="Proteomes" id="UP001501079">
    <property type="component" value="Unassembled WGS sequence"/>
</dbReference>
<dbReference type="InterPro" id="IPR001179">
    <property type="entry name" value="PPIase_FKBP_dom"/>
</dbReference>
<keyword evidence="4 5" id="KW-0413">Isomerase</keyword>
<evidence type="ECO:0000256" key="3">
    <source>
        <dbReference type="ARBA" id="ARBA00023110"/>
    </source>
</evidence>
<feature type="domain" description="PPIase FKBP-type" evidence="7">
    <location>
        <begin position="204"/>
        <end position="292"/>
    </location>
</feature>
<evidence type="ECO:0000259" key="7">
    <source>
        <dbReference type="PROSITE" id="PS50059"/>
    </source>
</evidence>
<name>A0ABP8AAP7_9MICO</name>
<evidence type="ECO:0000256" key="6">
    <source>
        <dbReference type="RuleBase" id="RU003915"/>
    </source>
</evidence>
<evidence type="ECO:0000256" key="4">
    <source>
        <dbReference type="ARBA" id="ARBA00023235"/>
    </source>
</evidence>
<dbReference type="SUPFAM" id="SSF54534">
    <property type="entry name" value="FKBP-like"/>
    <property type="match status" value="2"/>
</dbReference>
<comment type="similarity">
    <text evidence="2 6">Belongs to the FKBP-type PPIase family.</text>
</comment>
<accession>A0ABP8AAP7</accession>
<dbReference type="PANTHER" id="PTHR43811">
    <property type="entry name" value="FKBP-TYPE PEPTIDYL-PROLYL CIS-TRANS ISOMERASE FKPA"/>
    <property type="match status" value="1"/>
</dbReference>
<sequence>MKSGSASDSVTVTGDQKSAPKITFKKGISAKSEQRSVLITGSGEKAQEGSAVTIAFTAYNGTSGDPISDPVGYDTSQDPYLAQLGPNSSLPLFNEAIECLQAGSRVAYVAPAATAFGGESNLSQTGLTKSDSVVMVADVLKVVPQPAISKADGAAQQPAANFPTVKLAGDGTPTITLPKTQSLGKTTTDLEVLKKGTGATVKDGDVVTAHYIGMDWTTGKVFDSSWSRGKPSPFLTDQVVSGFTKALVGHTVGSQIEAVIPPAEGYGSQGNSQAGIGATDTLVFVVDILGTTAAR</sequence>
<dbReference type="Gene3D" id="3.10.50.40">
    <property type="match status" value="2"/>
</dbReference>
<evidence type="ECO:0000313" key="8">
    <source>
        <dbReference type="EMBL" id="GAA4180869.1"/>
    </source>
</evidence>
<comment type="caution">
    <text evidence="8">The sequence shown here is derived from an EMBL/GenBank/DDBJ whole genome shotgun (WGS) entry which is preliminary data.</text>
</comment>
<proteinExistence type="inferred from homology"/>
<keyword evidence="9" id="KW-1185">Reference proteome</keyword>
<reference evidence="9" key="1">
    <citation type="journal article" date="2019" name="Int. J. Syst. Evol. Microbiol.">
        <title>The Global Catalogue of Microorganisms (GCM) 10K type strain sequencing project: providing services to taxonomists for standard genome sequencing and annotation.</title>
        <authorList>
            <consortium name="The Broad Institute Genomics Platform"/>
            <consortium name="The Broad Institute Genome Sequencing Center for Infectious Disease"/>
            <person name="Wu L."/>
            <person name="Ma J."/>
        </authorList>
    </citation>
    <scope>NUCLEOTIDE SEQUENCE [LARGE SCALE GENOMIC DNA]</scope>
    <source>
        <strain evidence="9">JCM 17591</strain>
    </source>
</reference>
<comment type="catalytic activity">
    <reaction evidence="1 5 6">
        <text>[protein]-peptidylproline (omega=180) = [protein]-peptidylproline (omega=0)</text>
        <dbReference type="Rhea" id="RHEA:16237"/>
        <dbReference type="Rhea" id="RHEA-COMP:10747"/>
        <dbReference type="Rhea" id="RHEA-COMP:10748"/>
        <dbReference type="ChEBI" id="CHEBI:83833"/>
        <dbReference type="ChEBI" id="CHEBI:83834"/>
        <dbReference type="EC" id="5.2.1.8"/>
    </reaction>
</comment>
<dbReference type="Pfam" id="PF00254">
    <property type="entry name" value="FKBP_C"/>
    <property type="match status" value="1"/>
</dbReference>
<evidence type="ECO:0000256" key="2">
    <source>
        <dbReference type="ARBA" id="ARBA00006577"/>
    </source>
</evidence>
<gene>
    <name evidence="8" type="ORF">GCM10022287_35290</name>
</gene>
<dbReference type="PANTHER" id="PTHR43811:SF19">
    <property type="entry name" value="39 KDA FK506-BINDING NUCLEAR PROTEIN"/>
    <property type="match status" value="1"/>
</dbReference>
<evidence type="ECO:0000313" key="9">
    <source>
        <dbReference type="Proteomes" id="UP001501079"/>
    </source>
</evidence>